<feature type="non-terminal residue" evidence="14">
    <location>
        <position position="1"/>
    </location>
</feature>
<dbReference type="GO" id="GO:0008017">
    <property type="term" value="F:microtubule binding"/>
    <property type="evidence" value="ECO:0007669"/>
    <property type="project" value="InterPro"/>
</dbReference>
<dbReference type="Pfam" id="PF00225">
    <property type="entry name" value="Kinesin"/>
    <property type="match status" value="1"/>
</dbReference>
<dbReference type="GO" id="GO:0005876">
    <property type="term" value="C:spindle microtubule"/>
    <property type="evidence" value="ECO:0007669"/>
    <property type="project" value="TreeGrafter"/>
</dbReference>
<keyword evidence="6 10" id="KW-0067">ATP-binding</keyword>
<evidence type="ECO:0000256" key="2">
    <source>
        <dbReference type="ARBA" id="ARBA00022490"/>
    </source>
</evidence>
<protein>
    <recommendedName>
        <fullName evidence="13">Kinesin motor domain-containing protein</fullName>
    </recommendedName>
</protein>
<feature type="region of interest" description="Disordered" evidence="12">
    <location>
        <begin position="526"/>
        <end position="597"/>
    </location>
</feature>
<dbReference type="SUPFAM" id="SSF52540">
    <property type="entry name" value="P-loop containing nucleoside triphosphate hydrolases"/>
    <property type="match status" value="1"/>
</dbReference>
<feature type="compositionally biased region" description="Low complexity" evidence="12">
    <location>
        <begin position="17"/>
        <end position="41"/>
    </location>
</feature>
<dbReference type="GO" id="GO:0005524">
    <property type="term" value="F:ATP binding"/>
    <property type="evidence" value="ECO:0007669"/>
    <property type="project" value="UniProtKB-UniRule"/>
</dbReference>
<dbReference type="InterPro" id="IPR019821">
    <property type="entry name" value="Kinesin_motor_CS"/>
</dbReference>
<dbReference type="PANTHER" id="PTHR47970">
    <property type="entry name" value="KINESIN-LIKE PROTEIN KIF11"/>
    <property type="match status" value="1"/>
</dbReference>
<dbReference type="OrthoDB" id="123929at2759"/>
<keyword evidence="3" id="KW-0597">Phosphoprotein</keyword>
<sequence length="1036" mass="119041">LLINLTDLINSSNQSLTPRAPRTPTRGTSGGTPQRTPTRNRTTPHRSFNTTPNRISSQSKPTFKPPRVPDFFALAREQRQQPSRGHNSFFAYNPEKEPIKAYLRIRPHSASYELDSTEPYLDIVDDLEISMTPPEDSNAYRTRNRAPERYKFSKIFTDTVSQQEFFNKTTLPLIHDVLCGENALIFAYGVTNSGKTFSIMGTKQNPGILPRTLDVIFNSIEDYKSNTQVRPCMHSLVQKYADPVDEGRDIFRHTPNTIHCHTALQQQQDDVWESGLPVNRDNTTIAIDQHYEYGIWVSFAEIYTEKIYDLLLPPDHLKKRKALSLKYEYSSGHKYISGLKEVKVKTIQEAYAILFEGQRNRAEYSTITNHTSSRSHSIFTIRIVRVPIIENDYVIEDPVYATVSKFSIVDLAGSERYRNTLNSGQRLKEAGNINKSLMVLGQCMETLRLNQLKSAIGKKTAMVPYRHSKLTELFKSSFEGDGKAVMVVNVNPFDTGFDENSHVMKFAAVAKDVATWRRVHPKLELGDMSGSTKKRRRNKVYHGIDSLMNDDDDDDEDNKETEDNKMDIDKYVKAAFDGDEEEEEEEEDDDEGTEDPFVDNLISQLDELRNKWIEAETRCATMESDIRQQVTKETEIELKRMEDIYMTFLKKENDQTDAQIKDLVHSQGDDQGNLNLYQKKLQDKQKQLSIEMDKLCIHLNEQEATKHSLLEKIAVLEKDKQTHKDELYQLNSIIKEKDDRIRTLLSQPPNVATSHEPIAIEQPVKQSKENDSQHLGNQVKPKKQEIFENFLDLRKKLRRSIFRGEEYSHDADIIMGDIERFQNVTFDLVKETNMGKLMKLITQRKFANDPYKILDRSRTLFKQYAQLSIPILAPKKTGRESMIVLSVNAGREEELITEMRSALSTLQDENGKLKQKQKLMQEGHRRLKEAFEKARRQSNIHAMATTVTENTTHDNADSVMEEKELEEQEELTTITPPPAITDPELEMFSPILGATVSQSNTNKQDSNEEEDDALTAILLPPSSPLKNKKRRKLRSM</sequence>
<feature type="compositionally biased region" description="Polar residues" evidence="12">
    <location>
        <begin position="995"/>
        <end position="1004"/>
    </location>
</feature>
<dbReference type="PRINTS" id="PR00380">
    <property type="entry name" value="KINESINHEAVY"/>
</dbReference>
<gene>
    <name evidence="14" type="ORF">INT46_002691</name>
</gene>
<comment type="caution">
    <text evidence="14">The sequence shown here is derived from an EMBL/GenBank/DDBJ whole genome shotgun (WGS) entry which is preliminary data.</text>
</comment>
<evidence type="ECO:0000256" key="4">
    <source>
        <dbReference type="ARBA" id="ARBA00022701"/>
    </source>
</evidence>
<feature type="compositionally biased region" description="Basic residues" evidence="12">
    <location>
        <begin position="1026"/>
        <end position="1036"/>
    </location>
</feature>
<feature type="compositionally biased region" description="Polar residues" evidence="12">
    <location>
        <begin position="7"/>
        <end position="16"/>
    </location>
</feature>
<keyword evidence="7 11" id="KW-0175">Coiled coil</keyword>
<evidence type="ECO:0000256" key="6">
    <source>
        <dbReference type="ARBA" id="ARBA00022840"/>
    </source>
</evidence>
<dbReference type="AlphaFoldDB" id="A0A8H7QI01"/>
<evidence type="ECO:0000259" key="13">
    <source>
        <dbReference type="PROSITE" id="PS50067"/>
    </source>
</evidence>
<evidence type="ECO:0000256" key="8">
    <source>
        <dbReference type="ARBA" id="ARBA00023175"/>
    </source>
</evidence>
<evidence type="ECO:0000256" key="10">
    <source>
        <dbReference type="PROSITE-ProRule" id="PRU00283"/>
    </source>
</evidence>
<comment type="subcellular location">
    <subcellularLocation>
        <location evidence="1">Cytoplasm</location>
        <location evidence="1">Cytoskeleton</location>
        <location evidence="1">Spindle</location>
    </subcellularLocation>
</comment>
<keyword evidence="4" id="KW-0493">Microtubule</keyword>
<feature type="region of interest" description="Disordered" evidence="12">
    <location>
        <begin position="993"/>
        <end position="1036"/>
    </location>
</feature>
<evidence type="ECO:0000256" key="11">
    <source>
        <dbReference type="SAM" id="Coils"/>
    </source>
</evidence>
<organism evidence="14 15">
    <name type="scientific">Mucor plumbeus</name>
    <dbReference type="NCBI Taxonomy" id="97098"/>
    <lineage>
        <taxon>Eukaryota</taxon>
        <taxon>Fungi</taxon>
        <taxon>Fungi incertae sedis</taxon>
        <taxon>Mucoromycota</taxon>
        <taxon>Mucoromycotina</taxon>
        <taxon>Mucoromycetes</taxon>
        <taxon>Mucorales</taxon>
        <taxon>Mucorineae</taxon>
        <taxon>Mucoraceae</taxon>
        <taxon>Mucor</taxon>
    </lineage>
</organism>
<dbReference type="PROSITE" id="PS00411">
    <property type="entry name" value="KINESIN_MOTOR_1"/>
    <property type="match status" value="1"/>
</dbReference>
<dbReference type="GO" id="GO:0007018">
    <property type="term" value="P:microtubule-based movement"/>
    <property type="evidence" value="ECO:0007669"/>
    <property type="project" value="InterPro"/>
</dbReference>
<dbReference type="GO" id="GO:0090307">
    <property type="term" value="P:mitotic spindle assembly"/>
    <property type="evidence" value="ECO:0007669"/>
    <property type="project" value="TreeGrafter"/>
</dbReference>
<dbReference type="EMBL" id="JAEPRC010000714">
    <property type="protein sequence ID" value="KAG2192559.1"/>
    <property type="molecule type" value="Genomic_DNA"/>
</dbReference>
<dbReference type="Gene3D" id="3.40.850.10">
    <property type="entry name" value="Kinesin motor domain"/>
    <property type="match status" value="1"/>
</dbReference>
<dbReference type="GO" id="GO:0008574">
    <property type="term" value="F:plus-end-directed microtubule motor activity"/>
    <property type="evidence" value="ECO:0007669"/>
    <property type="project" value="TreeGrafter"/>
</dbReference>
<feature type="region of interest" description="Disordered" evidence="12">
    <location>
        <begin position="6"/>
        <end position="65"/>
    </location>
</feature>
<feature type="domain" description="Kinesin motor" evidence="13">
    <location>
        <begin position="98"/>
        <end position="513"/>
    </location>
</feature>
<feature type="compositionally biased region" description="Basic and acidic residues" evidence="12">
    <location>
        <begin position="561"/>
        <end position="572"/>
    </location>
</feature>
<keyword evidence="15" id="KW-1185">Reference proteome</keyword>
<dbReference type="InterPro" id="IPR001752">
    <property type="entry name" value="Kinesin_motor_dom"/>
</dbReference>
<feature type="binding site" evidence="10">
    <location>
        <begin position="189"/>
        <end position="196"/>
    </location>
    <ligand>
        <name>ATP</name>
        <dbReference type="ChEBI" id="CHEBI:30616"/>
    </ligand>
</feature>
<dbReference type="GO" id="GO:0051231">
    <property type="term" value="P:spindle elongation"/>
    <property type="evidence" value="ECO:0007669"/>
    <property type="project" value="TreeGrafter"/>
</dbReference>
<feature type="coiled-coil region" evidence="11">
    <location>
        <begin position="699"/>
        <end position="726"/>
    </location>
</feature>
<evidence type="ECO:0000256" key="12">
    <source>
        <dbReference type="SAM" id="MobiDB-lite"/>
    </source>
</evidence>
<keyword evidence="8 10" id="KW-0505">Motor protein</keyword>
<evidence type="ECO:0000256" key="1">
    <source>
        <dbReference type="ARBA" id="ARBA00004186"/>
    </source>
</evidence>
<evidence type="ECO:0000256" key="7">
    <source>
        <dbReference type="ARBA" id="ARBA00023054"/>
    </source>
</evidence>
<keyword evidence="2" id="KW-0963">Cytoplasm</keyword>
<name>A0A8H7QI01_9FUNG</name>
<evidence type="ECO:0000256" key="5">
    <source>
        <dbReference type="ARBA" id="ARBA00022741"/>
    </source>
</evidence>
<keyword evidence="9" id="KW-0206">Cytoskeleton</keyword>
<keyword evidence="5 10" id="KW-0547">Nucleotide-binding</keyword>
<dbReference type="PROSITE" id="PS50067">
    <property type="entry name" value="KINESIN_MOTOR_2"/>
    <property type="match status" value="1"/>
</dbReference>
<dbReference type="Proteomes" id="UP000650833">
    <property type="component" value="Unassembled WGS sequence"/>
</dbReference>
<evidence type="ECO:0000256" key="9">
    <source>
        <dbReference type="ARBA" id="ARBA00023212"/>
    </source>
</evidence>
<reference evidence="14" key="1">
    <citation type="submission" date="2020-12" db="EMBL/GenBank/DDBJ databases">
        <title>Metabolic potential, ecology and presence of endohyphal bacteria is reflected in genomic diversity of Mucoromycotina.</title>
        <authorList>
            <person name="Muszewska A."/>
            <person name="Okrasinska A."/>
            <person name="Steczkiewicz K."/>
            <person name="Drgas O."/>
            <person name="Orlowska M."/>
            <person name="Perlinska-Lenart U."/>
            <person name="Aleksandrzak-Piekarczyk T."/>
            <person name="Szatraj K."/>
            <person name="Zielenkiewicz U."/>
            <person name="Pilsyk S."/>
            <person name="Malc E."/>
            <person name="Mieczkowski P."/>
            <person name="Kruszewska J.S."/>
            <person name="Biernat P."/>
            <person name="Pawlowska J."/>
        </authorList>
    </citation>
    <scope>NUCLEOTIDE SEQUENCE</scope>
    <source>
        <strain evidence="14">CBS 226.32</strain>
    </source>
</reference>
<dbReference type="InterPro" id="IPR047149">
    <property type="entry name" value="KIF11-like"/>
</dbReference>
<feature type="compositionally biased region" description="Acidic residues" evidence="12">
    <location>
        <begin position="548"/>
        <end position="560"/>
    </location>
</feature>
<proteinExistence type="inferred from homology"/>
<comment type="similarity">
    <text evidence="10">Belongs to the TRAFAC class myosin-kinesin ATPase superfamily. Kinesin family.</text>
</comment>
<dbReference type="PANTHER" id="PTHR47970:SF29">
    <property type="entry name" value="KINESIN FAMILY MEMBER 20B"/>
    <property type="match status" value="1"/>
</dbReference>
<dbReference type="SMART" id="SM00129">
    <property type="entry name" value="KISc"/>
    <property type="match status" value="1"/>
</dbReference>
<dbReference type="InterPro" id="IPR036961">
    <property type="entry name" value="Kinesin_motor_dom_sf"/>
</dbReference>
<feature type="compositionally biased region" description="Acidic residues" evidence="12">
    <location>
        <begin position="577"/>
        <end position="597"/>
    </location>
</feature>
<evidence type="ECO:0000256" key="3">
    <source>
        <dbReference type="ARBA" id="ARBA00022553"/>
    </source>
</evidence>
<evidence type="ECO:0000313" key="15">
    <source>
        <dbReference type="Proteomes" id="UP000650833"/>
    </source>
</evidence>
<accession>A0A8H7QI01</accession>
<evidence type="ECO:0000313" key="14">
    <source>
        <dbReference type="EMBL" id="KAG2192559.1"/>
    </source>
</evidence>
<feature type="compositionally biased region" description="Polar residues" evidence="12">
    <location>
        <begin position="45"/>
        <end position="61"/>
    </location>
</feature>
<dbReference type="InterPro" id="IPR027417">
    <property type="entry name" value="P-loop_NTPase"/>
</dbReference>
<dbReference type="GO" id="GO:0005634">
    <property type="term" value="C:nucleus"/>
    <property type="evidence" value="ECO:0007669"/>
    <property type="project" value="TreeGrafter"/>
</dbReference>
<dbReference type="GO" id="GO:0072686">
    <property type="term" value="C:mitotic spindle"/>
    <property type="evidence" value="ECO:0007669"/>
    <property type="project" value="TreeGrafter"/>
</dbReference>